<keyword evidence="1" id="KW-0678">Repressor</keyword>
<dbReference type="InterPro" id="IPR001647">
    <property type="entry name" value="HTH_TetR"/>
</dbReference>
<dbReference type="EMBL" id="BAAAMU010000033">
    <property type="protein sequence ID" value="GAA1643939.1"/>
    <property type="molecule type" value="Genomic_DNA"/>
</dbReference>
<evidence type="ECO:0000256" key="2">
    <source>
        <dbReference type="ARBA" id="ARBA00023015"/>
    </source>
</evidence>
<dbReference type="Proteomes" id="UP001500064">
    <property type="component" value="Unassembled WGS sequence"/>
</dbReference>
<dbReference type="InterPro" id="IPR009057">
    <property type="entry name" value="Homeodomain-like_sf"/>
</dbReference>
<dbReference type="Pfam" id="PF00440">
    <property type="entry name" value="TetR_N"/>
    <property type="match status" value="1"/>
</dbReference>
<dbReference type="PRINTS" id="PR00400">
    <property type="entry name" value="TETREPRESSOR"/>
</dbReference>
<dbReference type="InterPro" id="IPR036271">
    <property type="entry name" value="Tet_transcr_reg_TetR-rel_C_sf"/>
</dbReference>
<evidence type="ECO:0000256" key="3">
    <source>
        <dbReference type="ARBA" id="ARBA00023125"/>
    </source>
</evidence>
<dbReference type="InterPro" id="IPR050109">
    <property type="entry name" value="HTH-type_TetR-like_transc_reg"/>
</dbReference>
<organism evidence="8 9">
    <name type="scientific">Nonomuraea maheshkhaliensis</name>
    <dbReference type="NCBI Taxonomy" id="419590"/>
    <lineage>
        <taxon>Bacteria</taxon>
        <taxon>Bacillati</taxon>
        <taxon>Actinomycetota</taxon>
        <taxon>Actinomycetes</taxon>
        <taxon>Streptosporangiales</taxon>
        <taxon>Streptosporangiaceae</taxon>
        <taxon>Nonomuraea</taxon>
    </lineage>
</organism>
<reference evidence="8 9" key="1">
    <citation type="journal article" date="2019" name="Int. J. Syst. Evol. Microbiol.">
        <title>The Global Catalogue of Microorganisms (GCM) 10K type strain sequencing project: providing services to taxonomists for standard genome sequencing and annotation.</title>
        <authorList>
            <consortium name="The Broad Institute Genomics Platform"/>
            <consortium name="The Broad Institute Genome Sequencing Center for Infectious Disease"/>
            <person name="Wu L."/>
            <person name="Ma J."/>
        </authorList>
    </citation>
    <scope>NUCLEOTIDE SEQUENCE [LARGE SCALE GENOMIC DNA]</scope>
    <source>
        <strain evidence="8 9">JCM 13929</strain>
    </source>
</reference>
<dbReference type="InterPro" id="IPR003012">
    <property type="entry name" value="Tet_transcr_reg_TetR"/>
</dbReference>
<keyword evidence="3 5" id="KW-0238">DNA-binding</keyword>
<accession>A0ABN2FF53</accession>
<dbReference type="SUPFAM" id="SSF46689">
    <property type="entry name" value="Homeodomain-like"/>
    <property type="match status" value="1"/>
</dbReference>
<evidence type="ECO:0000259" key="7">
    <source>
        <dbReference type="PROSITE" id="PS50977"/>
    </source>
</evidence>
<comment type="caution">
    <text evidence="8">The sequence shown here is derived from an EMBL/GenBank/DDBJ whole genome shotgun (WGS) entry which is preliminary data.</text>
</comment>
<protein>
    <submittedName>
        <fullName evidence="8">TetR/AcrR family transcriptional regulator C-terminal domain-containing protein</fullName>
    </submittedName>
</protein>
<feature type="region of interest" description="Disordered" evidence="6">
    <location>
        <begin position="217"/>
        <end position="238"/>
    </location>
</feature>
<sequence length="238" mass="26112">MTADPSPPGRLPKPPTRPTLTREYLAAAALALIDTHGLRKFSMRKLGTAVGFDPMAVHRYYADQEDLFGGVAEAMFAEIDAGTLPWDGPWRQPARDYCLRLRDTLLRHPRAVQVFATRPVRSPTSIDTGVKMLTKLRDDGISPAQALRLFRRLREFTIGHALSIATTTLGAGRRSRKPERGSPDYNLLAEAADATTLDDHFEAGLTALLHGFDTSNGTEAAAHGDPSDVVKYRTKSTM</sequence>
<dbReference type="InterPro" id="IPR004111">
    <property type="entry name" value="Repressor_TetR_C"/>
</dbReference>
<keyword evidence="4" id="KW-0804">Transcription</keyword>
<proteinExistence type="predicted"/>
<evidence type="ECO:0000313" key="8">
    <source>
        <dbReference type="EMBL" id="GAA1643939.1"/>
    </source>
</evidence>
<name>A0ABN2FF53_9ACTN</name>
<evidence type="ECO:0000256" key="1">
    <source>
        <dbReference type="ARBA" id="ARBA00022491"/>
    </source>
</evidence>
<dbReference type="RefSeq" id="WP_346107837.1">
    <property type="nucleotide sequence ID" value="NZ_BAAAMU010000033.1"/>
</dbReference>
<evidence type="ECO:0000256" key="5">
    <source>
        <dbReference type="PROSITE-ProRule" id="PRU00335"/>
    </source>
</evidence>
<dbReference type="PANTHER" id="PTHR30055">
    <property type="entry name" value="HTH-TYPE TRANSCRIPTIONAL REGULATOR RUTR"/>
    <property type="match status" value="1"/>
</dbReference>
<keyword evidence="2" id="KW-0805">Transcription regulation</keyword>
<keyword evidence="9" id="KW-1185">Reference proteome</keyword>
<dbReference type="Pfam" id="PF02909">
    <property type="entry name" value="TetR_C_1"/>
    <property type="match status" value="1"/>
</dbReference>
<dbReference type="Gene3D" id="1.10.357.10">
    <property type="entry name" value="Tetracycline Repressor, domain 2"/>
    <property type="match status" value="1"/>
</dbReference>
<feature type="DNA-binding region" description="H-T-H motif" evidence="5">
    <location>
        <begin position="42"/>
        <end position="61"/>
    </location>
</feature>
<feature type="domain" description="HTH tetR-type" evidence="7">
    <location>
        <begin position="19"/>
        <end position="79"/>
    </location>
</feature>
<dbReference type="PANTHER" id="PTHR30055:SF151">
    <property type="entry name" value="TRANSCRIPTIONAL REGULATORY PROTEIN"/>
    <property type="match status" value="1"/>
</dbReference>
<dbReference type="PROSITE" id="PS50977">
    <property type="entry name" value="HTH_TETR_2"/>
    <property type="match status" value="1"/>
</dbReference>
<evidence type="ECO:0000256" key="6">
    <source>
        <dbReference type="SAM" id="MobiDB-lite"/>
    </source>
</evidence>
<evidence type="ECO:0000313" key="9">
    <source>
        <dbReference type="Proteomes" id="UP001500064"/>
    </source>
</evidence>
<evidence type="ECO:0000256" key="4">
    <source>
        <dbReference type="ARBA" id="ARBA00023163"/>
    </source>
</evidence>
<gene>
    <name evidence="8" type="ORF">GCM10009733_046310</name>
</gene>
<dbReference type="SUPFAM" id="SSF48498">
    <property type="entry name" value="Tetracyclin repressor-like, C-terminal domain"/>
    <property type="match status" value="1"/>
</dbReference>